<reference evidence="2 3" key="1">
    <citation type="submission" date="2014-04" db="EMBL/GenBank/DDBJ databases">
        <title>Evolutionary Origins and Diversification of the Mycorrhizal Mutualists.</title>
        <authorList>
            <consortium name="DOE Joint Genome Institute"/>
            <consortium name="Mycorrhizal Genomics Consortium"/>
            <person name="Kohler A."/>
            <person name="Kuo A."/>
            <person name="Nagy L.G."/>
            <person name="Floudas D."/>
            <person name="Copeland A."/>
            <person name="Barry K.W."/>
            <person name="Cichocki N."/>
            <person name="Veneault-Fourrey C."/>
            <person name="LaButti K."/>
            <person name="Lindquist E.A."/>
            <person name="Lipzen A."/>
            <person name="Lundell T."/>
            <person name="Morin E."/>
            <person name="Murat C."/>
            <person name="Riley R."/>
            <person name="Ohm R."/>
            <person name="Sun H."/>
            <person name="Tunlid A."/>
            <person name="Henrissat B."/>
            <person name="Grigoriev I.V."/>
            <person name="Hibbett D.S."/>
            <person name="Martin F."/>
        </authorList>
    </citation>
    <scope>NUCLEOTIDE SEQUENCE [LARGE SCALE GENOMIC DNA]</scope>
    <source>
        <strain evidence="2 3">FD-317 M1</strain>
    </source>
</reference>
<dbReference type="EMBL" id="KN834795">
    <property type="protein sequence ID" value="KIK56828.1"/>
    <property type="molecule type" value="Genomic_DNA"/>
</dbReference>
<evidence type="ECO:0000313" key="3">
    <source>
        <dbReference type="Proteomes" id="UP000053593"/>
    </source>
</evidence>
<evidence type="ECO:0000256" key="1">
    <source>
        <dbReference type="SAM" id="Coils"/>
    </source>
</evidence>
<evidence type="ECO:0000313" key="2">
    <source>
        <dbReference type="EMBL" id="KIK56828.1"/>
    </source>
</evidence>
<keyword evidence="3" id="KW-1185">Reference proteome</keyword>
<gene>
    <name evidence="2" type="ORF">GYMLUDRAFT_1012598</name>
</gene>
<keyword evidence="1" id="KW-0175">Coiled coil</keyword>
<accession>A0A0D0CNH5</accession>
<protein>
    <submittedName>
        <fullName evidence="2">Uncharacterized protein</fullName>
    </submittedName>
</protein>
<dbReference type="OrthoDB" id="3037695at2759"/>
<dbReference type="AlphaFoldDB" id="A0A0D0CNH5"/>
<feature type="coiled-coil region" evidence="1">
    <location>
        <begin position="34"/>
        <end position="61"/>
    </location>
</feature>
<name>A0A0D0CNH5_9AGAR</name>
<organism evidence="2 3">
    <name type="scientific">Collybiopsis luxurians FD-317 M1</name>
    <dbReference type="NCBI Taxonomy" id="944289"/>
    <lineage>
        <taxon>Eukaryota</taxon>
        <taxon>Fungi</taxon>
        <taxon>Dikarya</taxon>
        <taxon>Basidiomycota</taxon>
        <taxon>Agaricomycotina</taxon>
        <taxon>Agaricomycetes</taxon>
        <taxon>Agaricomycetidae</taxon>
        <taxon>Agaricales</taxon>
        <taxon>Marasmiineae</taxon>
        <taxon>Omphalotaceae</taxon>
        <taxon>Collybiopsis</taxon>
        <taxon>Collybiopsis luxurians</taxon>
    </lineage>
</organism>
<dbReference type="HOGENOM" id="CLU_1073841_0_0_1"/>
<dbReference type="Proteomes" id="UP000053593">
    <property type="component" value="Unassembled WGS sequence"/>
</dbReference>
<sequence>MDSTSTSPSRTKRLQAIYDGLKEGQALTKAQKVLYSQELQRQEVQERLDCLTQQVDNQIDDINRWLVNVKMSVDTLKELNTVPALSKPVSAIPTSSTIGQDSTQDEAPNVENLVLPGSRSPAYIVYVGRNNQHGVFYACRQLAEQFYQEFVDAGIPKLLAEYQPSKDELFLVLEGVQPMFRGGVVRKYFGAVEGAWTEFNKLKSAGSVRKIHSRRSMF</sequence>
<proteinExistence type="predicted"/>